<organism evidence="2 3">
    <name type="scientific">Acorus gramineus</name>
    <name type="common">Dwarf sweet flag</name>
    <dbReference type="NCBI Taxonomy" id="55184"/>
    <lineage>
        <taxon>Eukaryota</taxon>
        <taxon>Viridiplantae</taxon>
        <taxon>Streptophyta</taxon>
        <taxon>Embryophyta</taxon>
        <taxon>Tracheophyta</taxon>
        <taxon>Spermatophyta</taxon>
        <taxon>Magnoliopsida</taxon>
        <taxon>Liliopsida</taxon>
        <taxon>Acoraceae</taxon>
        <taxon>Acorus</taxon>
    </lineage>
</organism>
<reference evidence="2" key="2">
    <citation type="submission" date="2023-06" db="EMBL/GenBank/DDBJ databases">
        <authorList>
            <person name="Ma L."/>
            <person name="Liu K.-W."/>
            <person name="Li Z."/>
            <person name="Hsiao Y.-Y."/>
            <person name="Qi Y."/>
            <person name="Fu T."/>
            <person name="Tang G."/>
            <person name="Zhang D."/>
            <person name="Sun W.-H."/>
            <person name="Liu D.-K."/>
            <person name="Li Y."/>
            <person name="Chen G.-Z."/>
            <person name="Liu X.-D."/>
            <person name="Liao X.-Y."/>
            <person name="Jiang Y.-T."/>
            <person name="Yu X."/>
            <person name="Hao Y."/>
            <person name="Huang J."/>
            <person name="Zhao X.-W."/>
            <person name="Ke S."/>
            <person name="Chen Y.-Y."/>
            <person name="Wu W.-L."/>
            <person name="Hsu J.-L."/>
            <person name="Lin Y.-F."/>
            <person name="Huang M.-D."/>
            <person name="Li C.-Y."/>
            <person name="Huang L."/>
            <person name="Wang Z.-W."/>
            <person name="Zhao X."/>
            <person name="Zhong W.-Y."/>
            <person name="Peng D.-H."/>
            <person name="Ahmad S."/>
            <person name="Lan S."/>
            <person name="Zhang J.-S."/>
            <person name="Tsai W.-C."/>
            <person name="Van De Peer Y."/>
            <person name="Liu Z.-J."/>
        </authorList>
    </citation>
    <scope>NUCLEOTIDE SEQUENCE</scope>
    <source>
        <strain evidence="2">SCP</strain>
        <tissue evidence="2">Leaves</tissue>
    </source>
</reference>
<evidence type="ECO:0000256" key="1">
    <source>
        <dbReference type="SAM" id="MobiDB-lite"/>
    </source>
</evidence>
<feature type="compositionally biased region" description="Low complexity" evidence="1">
    <location>
        <begin position="1"/>
        <end position="30"/>
    </location>
</feature>
<feature type="compositionally biased region" description="Pro residues" evidence="1">
    <location>
        <begin position="155"/>
        <end position="164"/>
    </location>
</feature>
<feature type="compositionally biased region" description="Polar residues" evidence="1">
    <location>
        <begin position="173"/>
        <end position="186"/>
    </location>
</feature>
<dbReference type="Proteomes" id="UP001179952">
    <property type="component" value="Unassembled WGS sequence"/>
</dbReference>
<name>A0AAV9B8L7_ACOGR</name>
<evidence type="ECO:0000313" key="2">
    <source>
        <dbReference type="EMBL" id="KAK1272733.1"/>
    </source>
</evidence>
<reference evidence="2" key="1">
    <citation type="journal article" date="2023" name="Nat. Commun.">
        <title>Diploid and tetraploid genomes of Acorus and the evolution of monocots.</title>
        <authorList>
            <person name="Ma L."/>
            <person name="Liu K.W."/>
            <person name="Li Z."/>
            <person name="Hsiao Y.Y."/>
            <person name="Qi Y."/>
            <person name="Fu T."/>
            <person name="Tang G.D."/>
            <person name="Zhang D."/>
            <person name="Sun W.H."/>
            <person name="Liu D.K."/>
            <person name="Li Y."/>
            <person name="Chen G.Z."/>
            <person name="Liu X.D."/>
            <person name="Liao X.Y."/>
            <person name="Jiang Y.T."/>
            <person name="Yu X."/>
            <person name="Hao Y."/>
            <person name="Huang J."/>
            <person name="Zhao X.W."/>
            <person name="Ke S."/>
            <person name="Chen Y.Y."/>
            <person name="Wu W.L."/>
            <person name="Hsu J.L."/>
            <person name="Lin Y.F."/>
            <person name="Huang M.D."/>
            <person name="Li C.Y."/>
            <person name="Huang L."/>
            <person name="Wang Z.W."/>
            <person name="Zhao X."/>
            <person name="Zhong W.Y."/>
            <person name="Peng D.H."/>
            <person name="Ahmad S."/>
            <person name="Lan S."/>
            <person name="Zhang J.S."/>
            <person name="Tsai W.C."/>
            <person name="Van de Peer Y."/>
            <person name="Liu Z.J."/>
        </authorList>
    </citation>
    <scope>NUCLEOTIDE SEQUENCE</scope>
    <source>
        <strain evidence="2">SCP</strain>
    </source>
</reference>
<keyword evidence="3" id="KW-1185">Reference proteome</keyword>
<proteinExistence type="predicted"/>
<protein>
    <submittedName>
        <fullName evidence="2">Uncharacterized protein</fullName>
    </submittedName>
</protein>
<feature type="compositionally biased region" description="Low complexity" evidence="1">
    <location>
        <begin position="135"/>
        <end position="154"/>
    </location>
</feature>
<sequence length="199" mass="21343">MASTPFTPTHSSSSVASNPTSTTAAATTTSRQKSILPHSVASNPTATTTPAPTPPPPAHPLLHLPRSCPLRLTRPLRFQPLWLTTASIASTFHATLHRINISVLANLEPHSNITSPSLLLYLITRFLHGQNSELPLRSPTLSTTRRGSPRTGTPPRSPCTPSRPPYRSHARTRVSSPSLQSRTTGSAPARTRPSAQCHP</sequence>
<evidence type="ECO:0000313" key="3">
    <source>
        <dbReference type="Proteomes" id="UP001179952"/>
    </source>
</evidence>
<comment type="caution">
    <text evidence="2">The sequence shown here is derived from an EMBL/GenBank/DDBJ whole genome shotgun (WGS) entry which is preliminary data.</text>
</comment>
<accession>A0AAV9B8L7</accession>
<dbReference type="EMBL" id="JAUJYN010000004">
    <property type="protein sequence ID" value="KAK1272733.1"/>
    <property type="molecule type" value="Genomic_DNA"/>
</dbReference>
<feature type="region of interest" description="Disordered" evidence="1">
    <location>
        <begin position="133"/>
        <end position="199"/>
    </location>
</feature>
<feature type="region of interest" description="Disordered" evidence="1">
    <location>
        <begin position="1"/>
        <end position="61"/>
    </location>
</feature>
<dbReference type="AlphaFoldDB" id="A0AAV9B8L7"/>
<gene>
    <name evidence="2" type="ORF">QJS04_geneDACA009779</name>
</gene>